<dbReference type="Proteomes" id="UP000824202">
    <property type="component" value="Unassembled WGS sequence"/>
</dbReference>
<organism evidence="2 3">
    <name type="scientific">Candidatus Odoribacter faecigallinarum</name>
    <dbReference type="NCBI Taxonomy" id="2838706"/>
    <lineage>
        <taxon>Bacteria</taxon>
        <taxon>Pseudomonadati</taxon>
        <taxon>Bacteroidota</taxon>
        <taxon>Bacteroidia</taxon>
        <taxon>Bacteroidales</taxon>
        <taxon>Odoribacteraceae</taxon>
        <taxon>Odoribacter</taxon>
    </lineage>
</organism>
<reference evidence="2" key="2">
    <citation type="submission" date="2021-04" db="EMBL/GenBank/DDBJ databases">
        <authorList>
            <person name="Gilroy R."/>
        </authorList>
    </citation>
    <scope>NUCLEOTIDE SEQUENCE</scope>
    <source>
        <strain evidence="2">23274</strain>
    </source>
</reference>
<feature type="chain" id="PRO_5039192293" description="Periplasmic heavy metal sensor" evidence="1">
    <location>
        <begin position="21"/>
        <end position="151"/>
    </location>
</feature>
<evidence type="ECO:0008006" key="4">
    <source>
        <dbReference type="Google" id="ProtNLM"/>
    </source>
</evidence>
<accession>A0A9D2AB97</accession>
<keyword evidence="1" id="KW-0732">Signal</keyword>
<proteinExistence type="predicted"/>
<sequence length="151" mass="18032">MKKILWTICLLWVAVAAGYAQPGKLSDEKRKEFDAQKVAFFTQELELSPEEAAVFWPLYNEMQKKVREREGAIKQEFHKIRDAEHPKNEDYVTSLNKILDAEQQKCDIKKEYYRKMLDQLPAAKIWKLGDAERKFHRELFDKLRRESMPRK</sequence>
<evidence type="ECO:0000313" key="3">
    <source>
        <dbReference type="Proteomes" id="UP000824202"/>
    </source>
</evidence>
<reference evidence="2" key="1">
    <citation type="journal article" date="2021" name="PeerJ">
        <title>Extensive microbial diversity within the chicken gut microbiome revealed by metagenomics and culture.</title>
        <authorList>
            <person name="Gilroy R."/>
            <person name="Ravi A."/>
            <person name="Getino M."/>
            <person name="Pursley I."/>
            <person name="Horton D.L."/>
            <person name="Alikhan N.F."/>
            <person name="Baker D."/>
            <person name="Gharbi K."/>
            <person name="Hall N."/>
            <person name="Watson M."/>
            <person name="Adriaenssens E.M."/>
            <person name="Foster-Nyarko E."/>
            <person name="Jarju S."/>
            <person name="Secka A."/>
            <person name="Antonio M."/>
            <person name="Oren A."/>
            <person name="Chaudhuri R.R."/>
            <person name="La Ragione R."/>
            <person name="Hildebrand F."/>
            <person name="Pallen M.J."/>
        </authorList>
    </citation>
    <scope>NUCLEOTIDE SEQUENCE</scope>
    <source>
        <strain evidence="2">23274</strain>
    </source>
</reference>
<protein>
    <recommendedName>
        <fullName evidence="4">Periplasmic heavy metal sensor</fullName>
    </recommendedName>
</protein>
<gene>
    <name evidence="2" type="ORF">H9863_00610</name>
</gene>
<feature type="signal peptide" evidence="1">
    <location>
        <begin position="1"/>
        <end position="20"/>
    </location>
</feature>
<name>A0A9D2AB97_9BACT</name>
<comment type="caution">
    <text evidence="2">The sequence shown here is derived from an EMBL/GenBank/DDBJ whole genome shotgun (WGS) entry which is preliminary data.</text>
</comment>
<evidence type="ECO:0000256" key="1">
    <source>
        <dbReference type="SAM" id="SignalP"/>
    </source>
</evidence>
<evidence type="ECO:0000313" key="2">
    <source>
        <dbReference type="EMBL" id="HIX02605.1"/>
    </source>
</evidence>
<dbReference type="AlphaFoldDB" id="A0A9D2AB97"/>
<dbReference type="EMBL" id="DXFT01000011">
    <property type="protein sequence ID" value="HIX02605.1"/>
    <property type="molecule type" value="Genomic_DNA"/>
</dbReference>